<dbReference type="AlphaFoldDB" id="A0A914QW86"/>
<evidence type="ECO:0000256" key="2">
    <source>
        <dbReference type="ARBA" id="ARBA00022741"/>
    </source>
</evidence>
<evidence type="ECO:0000256" key="1">
    <source>
        <dbReference type="ARBA" id="ARBA00005429"/>
    </source>
</evidence>
<organism evidence="6 7">
    <name type="scientific">Panagrolaimus davidi</name>
    <dbReference type="NCBI Taxonomy" id="227884"/>
    <lineage>
        <taxon>Eukaryota</taxon>
        <taxon>Metazoa</taxon>
        <taxon>Ecdysozoa</taxon>
        <taxon>Nematoda</taxon>
        <taxon>Chromadorea</taxon>
        <taxon>Rhabditida</taxon>
        <taxon>Tylenchina</taxon>
        <taxon>Panagrolaimomorpha</taxon>
        <taxon>Panagrolaimoidea</taxon>
        <taxon>Panagrolaimidae</taxon>
        <taxon>Panagrolaimus</taxon>
    </lineage>
</organism>
<accession>A0A914QW86</accession>
<keyword evidence="6" id="KW-1185">Reference proteome</keyword>
<protein>
    <submittedName>
        <fullName evidence="7">IRG-type G domain-containing protein</fullName>
    </submittedName>
</protein>
<feature type="domain" description="IRG-type G" evidence="5">
    <location>
        <begin position="57"/>
        <end position="133"/>
    </location>
</feature>
<dbReference type="GO" id="GO:0005525">
    <property type="term" value="F:GTP binding"/>
    <property type="evidence" value="ECO:0007669"/>
    <property type="project" value="UniProtKB-KW"/>
</dbReference>
<dbReference type="InterPro" id="IPR027417">
    <property type="entry name" value="P-loop_NTPase"/>
</dbReference>
<evidence type="ECO:0000313" key="6">
    <source>
        <dbReference type="Proteomes" id="UP000887578"/>
    </source>
</evidence>
<dbReference type="SUPFAM" id="SSF52540">
    <property type="entry name" value="P-loop containing nucleoside triphosphate hydrolases"/>
    <property type="match status" value="1"/>
</dbReference>
<dbReference type="GO" id="GO:0016020">
    <property type="term" value="C:membrane"/>
    <property type="evidence" value="ECO:0007669"/>
    <property type="project" value="InterPro"/>
</dbReference>
<evidence type="ECO:0000259" key="5">
    <source>
        <dbReference type="PROSITE" id="PS51716"/>
    </source>
</evidence>
<keyword evidence="2" id="KW-0547">Nucleotide-binding</keyword>
<keyword evidence="3" id="KW-0378">Hydrolase</keyword>
<evidence type="ECO:0000313" key="7">
    <source>
        <dbReference type="WBParaSite" id="PDA_v2.g8514.t1"/>
    </source>
</evidence>
<dbReference type="Proteomes" id="UP000887578">
    <property type="component" value="Unplaced"/>
</dbReference>
<proteinExistence type="inferred from homology"/>
<dbReference type="PROSITE" id="PS51716">
    <property type="entry name" value="G_IRG"/>
    <property type="match status" value="1"/>
</dbReference>
<dbReference type="InterPro" id="IPR030385">
    <property type="entry name" value="G_IRG_dom"/>
</dbReference>
<evidence type="ECO:0000256" key="3">
    <source>
        <dbReference type="ARBA" id="ARBA00022801"/>
    </source>
</evidence>
<reference evidence="7" key="1">
    <citation type="submission" date="2022-11" db="UniProtKB">
        <authorList>
            <consortium name="WormBaseParasite"/>
        </authorList>
    </citation>
    <scope>IDENTIFICATION</scope>
</reference>
<dbReference type="PANTHER" id="PTHR32341:SF17">
    <property type="entry name" value="IRG-TYPE G DOMAIN-CONTAINING PROTEIN"/>
    <property type="match status" value="1"/>
</dbReference>
<dbReference type="InterPro" id="IPR051515">
    <property type="entry name" value="IRG"/>
</dbReference>
<name>A0A914QW86_9BILA</name>
<keyword evidence="4" id="KW-0342">GTP-binding</keyword>
<dbReference type="Gene3D" id="3.40.50.300">
    <property type="entry name" value="P-loop containing nucleotide triphosphate hydrolases"/>
    <property type="match status" value="1"/>
</dbReference>
<dbReference type="WBParaSite" id="PDA_v2.g8514.t1">
    <property type="protein sequence ID" value="PDA_v2.g8514.t1"/>
    <property type="gene ID" value="PDA_v2.g8514"/>
</dbReference>
<sequence>MKNVAKAKIANEKELQKVALDRKKLDEEMKEYFRRENMSFKEKSDEAKDFHKIKNDKSFNMAFAGHTKTGKSSLINAIRGIKNYDAKAAKVGITETTRYSEKYSYSQHKNFTINLFDIPGSGTQTHESGKYYQ</sequence>
<comment type="similarity">
    <text evidence="1">Belongs to the TRAFAC class dynamin-like GTPase superfamily. IRG family.</text>
</comment>
<dbReference type="InterPro" id="IPR007743">
    <property type="entry name" value="Immunity-related_GTPase-like"/>
</dbReference>
<evidence type="ECO:0000256" key="4">
    <source>
        <dbReference type="ARBA" id="ARBA00023134"/>
    </source>
</evidence>
<dbReference type="PANTHER" id="PTHR32341">
    <property type="entry name" value="INTERFERON-INDUCIBLE GTPASE"/>
    <property type="match status" value="1"/>
</dbReference>
<dbReference type="GO" id="GO:0003924">
    <property type="term" value="F:GTPase activity"/>
    <property type="evidence" value="ECO:0007669"/>
    <property type="project" value="TreeGrafter"/>
</dbReference>
<dbReference type="Pfam" id="PF05049">
    <property type="entry name" value="IIGP"/>
    <property type="match status" value="1"/>
</dbReference>